<dbReference type="PANTHER" id="PTHR23427:SF2">
    <property type="entry name" value="SURFEIT LOCUS PROTEIN 1"/>
    <property type="match status" value="1"/>
</dbReference>
<comment type="similarity">
    <text evidence="5">Belongs to the SURF1 family.</text>
</comment>
<evidence type="ECO:0000256" key="4">
    <source>
        <dbReference type="ARBA" id="ARBA00023136"/>
    </source>
</evidence>
<dbReference type="EMBL" id="CDPU01000012">
    <property type="protein sequence ID" value="CEO48972.1"/>
    <property type="molecule type" value="Genomic_DNA"/>
</dbReference>
<keyword evidence="5" id="KW-0496">Mitochondrion</keyword>
<dbReference type="GO" id="GO:0005743">
    <property type="term" value="C:mitochondrial inner membrane"/>
    <property type="evidence" value="ECO:0007669"/>
    <property type="project" value="UniProtKB-SubCell"/>
</dbReference>
<dbReference type="GO" id="GO:0033617">
    <property type="term" value="P:mitochondrial respiratory chain complex IV assembly"/>
    <property type="evidence" value="ECO:0007669"/>
    <property type="project" value="TreeGrafter"/>
</dbReference>
<comment type="subcellular location">
    <subcellularLocation>
        <location evidence="1">Membrane</location>
    </subcellularLocation>
    <subcellularLocation>
        <location evidence="5">Mitochondrion inner membrane</location>
        <topology evidence="5">Multi-pass membrane protein</topology>
    </subcellularLocation>
</comment>
<keyword evidence="4 5" id="KW-0472">Membrane</keyword>
<protein>
    <recommendedName>
        <fullName evidence="5">SURF1-like protein</fullName>
    </recommendedName>
</protein>
<sequence length="315" mass="35698">MNSSQSLLRGIRVSGITPNAPNCARLARNATPRRLFSMTKVRPNRQAADTPEFVSIADAPPKLVRAGKRHGPGLIILAIIPITAFALGTWQVQRLGWKTDLIAKYEDRLIRDPLPLPPSIDPSVIPDFDHRRVVASGHFRHDQEMLVGPRMREGTEGYMVITPLQRKDASTVLVNRGWIDKKHRDQRTRPDGLPTGEVFVEGMLREPWKKNSFTPDNRPERGEFFFPDVKQMAELTGSQPVWIEATSEPDFLRMVDFEARGIPYGRAAEVNLKNNHAQYIFTWYSLAVATSIMLYMVIKKPSSEIVRRARHSKGL</sequence>
<evidence type="ECO:0000256" key="3">
    <source>
        <dbReference type="ARBA" id="ARBA00022989"/>
    </source>
</evidence>
<keyword evidence="3 5" id="KW-1133">Transmembrane helix</keyword>
<dbReference type="Pfam" id="PF02104">
    <property type="entry name" value="SURF1"/>
    <property type="match status" value="1"/>
</dbReference>
<accession>A0A0B7K079</accession>
<keyword evidence="2 5" id="KW-0812">Transmembrane</keyword>
<keyword evidence="5" id="KW-0999">Mitochondrion inner membrane</keyword>
<reference evidence="6" key="1">
    <citation type="submission" date="2015-01" db="EMBL/GenBank/DDBJ databases">
        <authorList>
            <person name="Durling Mikael"/>
        </authorList>
    </citation>
    <scope>NUCLEOTIDE SEQUENCE</scope>
</reference>
<dbReference type="InterPro" id="IPR045214">
    <property type="entry name" value="Surf1/Surf4"/>
</dbReference>
<evidence type="ECO:0000256" key="5">
    <source>
        <dbReference type="RuleBase" id="RU363076"/>
    </source>
</evidence>
<dbReference type="AlphaFoldDB" id="A0A0B7K079"/>
<evidence type="ECO:0000256" key="2">
    <source>
        <dbReference type="ARBA" id="ARBA00022692"/>
    </source>
</evidence>
<dbReference type="CDD" id="cd06662">
    <property type="entry name" value="SURF1"/>
    <property type="match status" value="1"/>
</dbReference>
<comment type="function">
    <text evidence="5">Probably involved in the biogenesis of the COX complex.</text>
</comment>
<feature type="transmembrane region" description="Helical" evidence="5">
    <location>
        <begin position="279"/>
        <end position="298"/>
    </location>
</feature>
<evidence type="ECO:0000256" key="1">
    <source>
        <dbReference type="ARBA" id="ARBA00004370"/>
    </source>
</evidence>
<evidence type="ECO:0000313" key="6">
    <source>
        <dbReference type="EMBL" id="CEO48972.1"/>
    </source>
</evidence>
<feature type="transmembrane region" description="Helical" evidence="5">
    <location>
        <begin position="71"/>
        <end position="90"/>
    </location>
</feature>
<proteinExistence type="inferred from homology"/>
<name>A0A0B7K079_BIOOC</name>
<dbReference type="PANTHER" id="PTHR23427">
    <property type="entry name" value="SURFEIT LOCUS PROTEIN"/>
    <property type="match status" value="1"/>
</dbReference>
<gene>
    <name evidence="6" type="ORF">BN869_000005029_1</name>
</gene>
<dbReference type="InterPro" id="IPR002994">
    <property type="entry name" value="Surf1/Shy1"/>
</dbReference>
<organism evidence="6">
    <name type="scientific">Bionectria ochroleuca</name>
    <name type="common">Gliocladium roseum</name>
    <dbReference type="NCBI Taxonomy" id="29856"/>
    <lineage>
        <taxon>Eukaryota</taxon>
        <taxon>Fungi</taxon>
        <taxon>Dikarya</taxon>
        <taxon>Ascomycota</taxon>
        <taxon>Pezizomycotina</taxon>
        <taxon>Sordariomycetes</taxon>
        <taxon>Hypocreomycetidae</taxon>
        <taxon>Hypocreales</taxon>
        <taxon>Bionectriaceae</taxon>
        <taxon>Clonostachys</taxon>
    </lineage>
</organism>
<dbReference type="PROSITE" id="PS50895">
    <property type="entry name" value="SURF1"/>
    <property type="match status" value="1"/>
</dbReference>